<evidence type="ECO:0000256" key="1">
    <source>
        <dbReference type="ARBA" id="ARBA00010254"/>
    </source>
</evidence>
<dbReference type="Gene3D" id="2.40.50.140">
    <property type="entry name" value="Nucleic acid-binding proteins"/>
    <property type="match status" value="1"/>
</dbReference>
<dbReference type="GO" id="GO:0005763">
    <property type="term" value="C:mitochondrial small ribosomal subunit"/>
    <property type="evidence" value="ECO:0007669"/>
    <property type="project" value="InterPro"/>
</dbReference>
<dbReference type="SUPFAM" id="SSF50249">
    <property type="entry name" value="Nucleic acid-binding proteins"/>
    <property type="match status" value="1"/>
</dbReference>
<reference evidence="4" key="1">
    <citation type="journal article" date="2021" name="Mol. Ecol. Resour.">
        <title>Apolygus lucorum genome provides insights into omnivorousness and mesophyll feeding.</title>
        <authorList>
            <person name="Liu Y."/>
            <person name="Liu H."/>
            <person name="Wang H."/>
            <person name="Huang T."/>
            <person name="Liu B."/>
            <person name="Yang B."/>
            <person name="Yin L."/>
            <person name="Li B."/>
            <person name="Zhang Y."/>
            <person name="Zhang S."/>
            <person name="Jiang F."/>
            <person name="Zhang X."/>
            <person name="Ren Y."/>
            <person name="Wang B."/>
            <person name="Wang S."/>
            <person name="Lu Y."/>
            <person name="Wu K."/>
            <person name="Fan W."/>
            <person name="Wang G."/>
        </authorList>
    </citation>
    <scope>NUCLEOTIDE SEQUENCE</scope>
    <source>
        <strain evidence="4">12Hb</strain>
    </source>
</reference>
<evidence type="ECO:0008006" key="6">
    <source>
        <dbReference type="Google" id="ProtNLM"/>
    </source>
</evidence>
<proteinExistence type="inferred from homology"/>
<dbReference type="GO" id="GO:0032543">
    <property type="term" value="P:mitochondrial translation"/>
    <property type="evidence" value="ECO:0007669"/>
    <property type="project" value="TreeGrafter"/>
</dbReference>
<dbReference type="PANTHER" id="PTHR24088:SF0">
    <property type="entry name" value="SMALL RIBOSOMAL SUBUNIT PROTEIN US17M"/>
    <property type="match status" value="1"/>
</dbReference>
<name>A0A8S9XK35_APOLU</name>
<dbReference type="Pfam" id="PF00366">
    <property type="entry name" value="Ribosomal_S17"/>
    <property type="match status" value="1"/>
</dbReference>
<comment type="caution">
    <text evidence="4">The sequence shown here is derived from an EMBL/GenBank/DDBJ whole genome shotgun (WGS) entry which is preliminary data.</text>
</comment>
<evidence type="ECO:0000313" key="4">
    <source>
        <dbReference type="EMBL" id="KAF6208641.1"/>
    </source>
</evidence>
<keyword evidence="5" id="KW-1185">Reference proteome</keyword>
<comment type="similarity">
    <text evidence="1">Belongs to the universal ribosomal protein uS17 family.</text>
</comment>
<dbReference type="InterPro" id="IPR039193">
    <property type="entry name" value="Ribosomal_uS17m_metazoa"/>
</dbReference>
<dbReference type="EMBL" id="WIXP02000007">
    <property type="protein sequence ID" value="KAF6208641.1"/>
    <property type="molecule type" value="Genomic_DNA"/>
</dbReference>
<gene>
    <name evidence="4" type="ORF">GE061_017099</name>
</gene>
<accession>A0A8S9XK35</accession>
<evidence type="ECO:0000313" key="5">
    <source>
        <dbReference type="Proteomes" id="UP000466442"/>
    </source>
</evidence>
<dbReference type="Proteomes" id="UP000466442">
    <property type="component" value="Unassembled WGS sequence"/>
</dbReference>
<protein>
    <recommendedName>
        <fullName evidence="6">28S ribosomal protein S17, mitochondrial</fullName>
    </recommendedName>
</protein>
<keyword evidence="2" id="KW-0689">Ribosomal protein</keyword>
<organism evidence="4 5">
    <name type="scientific">Apolygus lucorum</name>
    <name type="common">Small green plant bug</name>
    <name type="synonym">Lygocoris lucorum</name>
    <dbReference type="NCBI Taxonomy" id="248454"/>
    <lineage>
        <taxon>Eukaryota</taxon>
        <taxon>Metazoa</taxon>
        <taxon>Ecdysozoa</taxon>
        <taxon>Arthropoda</taxon>
        <taxon>Hexapoda</taxon>
        <taxon>Insecta</taxon>
        <taxon>Pterygota</taxon>
        <taxon>Neoptera</taxon>
        <taxon>Paraneoptera</taxon>
        <taxon>Hemiptera</taxon>
        <taxon>Heteroptera</taxon>
        <taxon>Panheteroptera</taxon>
        <taxon>Cimicomorpha</taxon>
        <taxon>Miridae</taxon>
        <taxon>Mirini</taxon>
        <taxon>Apolygus</taxon>
    </lineage>
</organism>
<dbReference type="PANTHER" id="PTHR24088">
    <property type="entry name" value="28S RIBOSOMAL PROTEIN S17, MITOCHONDRIAL"/>
    <property type="match status" value="1"/>
</dbReference>
<dbReference type="GO" id="GO:0003735">
    <property type="term" value="F:structural constituent of ribosome"/>
    <property type="evidence" value="ECO:0007669"/>
    <property type="project" value="InterPro"/>
</dbReference>
<keyword evidence="3" id="KW-0687">Ribonucleoprotein</keyword>
<dbReference type="AlphaFoldDB" id="A0A8S9XK35"/>
<dbReference type="InterPro" id="IPR012340">
    <property type="entry name" value="NA-bd_OB-fold"/>
</dbReference>
<dbReference type="InterPro" id="IPR000266">
    <property type="entry name" value="Ribosomal_uS17"/>
</dbReference>
<evidence type="ECO:0000256" key="3">
    <source>
        <dbReference type="ARBA" id="ARBA00023274"/>
    </source>
</evidence>
<evidence type="ECO:0000256" key="2">
    <source>
        <dbReference type="ARBA" id="ARBA00022980"/>
    </source>
</evidence>
<dbReference type="OrthoDB" id="274752at2759"/>
<sequence length="167" mass="19208">MAMETGRITTRNTDRTCSATVLSKLVNRSHQAGICITKMELDVNLLMYFKKNTHVYAHDPDKKCKSGDVVLIEELSQKLSKEVTHRVVEVVYPMGDVVDPLTQKKVVMSEFRDDIVEKNKLYGENENAFDYEKAPQRGRFEGKRDFTDKETYKKFHEIPGVSQPYGI</sequence>